<protein>
    <recommendedName>
        <fullName evidence="3">Glycosyltransferase 2-like domain-containing protein</fullName>
    </recommendedName>
</protein>
<name>A0A094Q549_9ZZZZ</name>
<sequence>MSVHRVSAILVVHDGATWLPEVVASLASQSRTIDQLIAVDTGSTDSSAKLLKGARIPIISMPRETGFGAAVASAVEKLPPRALNEWLWIIHDDCAPTPGALAALLAAVEDRPQVVMAGPKLLGWHDRTHLLEIGVSIATNGSRWTGLEESEYDQGQHDGVADVLAVSTAGALIRRDVFEDLGGFDQNLELFRDDVDFGWRVHAAGHSVVVATDAVAYHAQASATERRTIDVKGALLHRPLLLDRQNAAYVLLANASWWLLPLLAIQLFASALLRAIGYLFAKLPGYAGDEILAIANLLIKPGELIKARKDRKATRLVSAQVVSQFIPSRARQLRLTLERSRAAIGDFILKPTQKTEIDESLLDLPTESELDEEDLLEPVVTRNWSNLFKRPFVVAIIFLTLLTLIWSRNRIGAVSGGALAPSPERAIDLWNFYFAPWHEVGLGSSSASPLWIPLIALGSLITFGNVAIFISLFFTAAPILLFLSIHRLLKKLSSNTFITACAALLYAISPVAISAINSGRIGLLVLMITTPFLVERVFAWQRIETFTIRALAGLSLTLSFIFAFSPAFLVPLIAFSSAAITADVLSMRVTGDKKLFFIRLRRRLTLACAPILLTVPWSLELLSSPRTILLDIGLLTSGGGANLSFLANPGGAGSLPWWLLSPVTLILLFALFATHRVRQVASVGGLLMILATLFATLSIAGKGTNTPNTVYTGVFIALATLAAIYAAVVILDGVRERLINTHVNYRHLAASGLVIVSIAYGLGASTWIATRAPEAPLQSAQGEVLPPFLAIESQSKTLVIRERLIESTPALNYFIARGGDISLGEADVAPAEKSEIALAVTGLADGSGITSSKTLGSFGITYVFLKAPSQGTLAQTIDGIGGFTRASSTSAGIVWKVAGATGNLVLTDASGKSSQLRPTANIDEYMVPTPGVVTLTQSYSRSWYLVQDGKRLTRIKNELSLPQFSVETPGVVLLIQDGSVRRGWISLQFLFLLTALIFAAPSGRRKSEISDRELS</sequence>
<keyword evidence="1" id="KW-0812">Transmembrane</keyword>
<dbReference type="PANTHER" id="PTHR43685">
    <property type="entry name" value="GLYCOSYLTRANSFERASE"/>
    <property type="match status" value="1"/>
</dbReference>
<evidence type="ECO:0000256" key="1">
    <source>
        <dbReference type="SAM" id="Phobius"/>
    </source>
</evidence>
<feature type="transmembrane region" description="Helical" evidence="1">
    <location>
        <begin position="495"/>
        <end position="515"/>
    </location>
</feature>
<keyword evidence="1" id="KW-1133">Transmembrane helix</keyword>
<dbReference type="EMBL" id="JNSK01000024">
    <property type="protein sequence ID" value="KGA18502.1"/>
    <property type="molecule type" value="Genomic_DNA"/>
</dbReference>
<reference evidence="2" key="1">
    <citation type="submission" date="2014-05" db="EMBL/GenBank/DDBJ databases">
        <title>Key roles for freshwater Actinobacteria revealed by deep metagenomic sequencing.</title>
        <authorList>
            <person name="Ghai R."/>
            <person name="Mizuno C.M."/>
            <person name="Picazo A."/>
            <person name="Camacho A."/>
            <person name="Rodriguez-Valera F."/>
        </authorList>
    </citation>
    <scope>NUCLEOTIDE SEQUENCE</scope>
</reference>
<dbReference type="Pfam" id="PF13641">
    <property type="entry name" value="Glyco_tranf_2_3"/>
    <property type="match status" value="1"/>
</dbReference>
<gene>
    <name evidence="2" type="ORF">GM50_8610</name>
</gene>
<dbReference type="PANTHER" id="PTHR43685:SF3">
    <property type="entry name" value="SLR2126 PROTEIN"/>
    <property type="match status" value="1"/>
</dbReference>
<feature type="transmembrane region" description="Helical" evidence="1">
    <location>
        <begin position="247"/>
        <end position="269"/>
    </location>
</feature>
<feature type="transmembrane region" description="Helical" evidence="1">
    <location>
        <begin position="713"/>
        <end position="734"/>
    </location>
</feature>
<comment type="caution">
    <text evidence="2">The sequence shown here is derived from an EMBL/GenBank/DDBJ whole genome shotgun (WGS) entry which is preliminary data.</text>
</comment>
<proteinExistence type="predicted"/>
<feature type="transmembrane region" description="Helical" evidence="1">
    <location>
        <begin position="450"/>
        <end position="483"/>
    </location>
</feature>
<dbReference type="Gene3D" id="3.90.550.10">
    <property type="entry name" value="Spore Coat Polysaccharide Biosynthesis Protein SpsA, Chain A"/>
    <property type="match status" value="1"/>
</dbReference>
<evidence type="ECO:0000313" key="2">
    <source>
        <dbReference type="EMBL" id="KGA18502.1"/>
    </source>
</evidence>
<dbReference type="InterPro" id="IPR050834">
    <property type="entry name" value="Glycosyltransf_2"/>
</dbReference>
<feature type="transmembrane region" description="Helical" evidence="1">
    <location>
        <begin position="546"/>
        <end position="564"/>
    </location>
</feature>
<feature type="transmembrane region" description="Helical" evidence="1">
    <location>
        <begin position="655"/>
        <end position="673"/>
    </location>
</feature>
<dbReference type="InterPro" id="IPR029044">
    <property type="entry name" value="Nucleotide-diphossugar_trans"/>
</dbReference>
<feature type="transmembrane region" description="Helical" evidence="1">
    <location>
        <begin position="391"/>
        <end position="407"/>
    </location>
</feature>
<dbReference type="AlphaFoldDB" id="A0A094Q549"/>
<organism evidence="2">
    <name type="scientific">freshwater metagenome</name>
    <dbReference type="NCBI Taxonomy" id="449393"/>
    <lineage>
        <taxon>unclassified sequences</taxon>
        <taxon>metagenomes</taxon>
        <taxon>ecological metagenomes</taxon>
    </lineage>
</organism>
<feature type="transmembrane region" description="Helical" evidence="1">
    <location>
        <begin position="521"/>
        <end position="539"/>
    </location>
</feature>
<feature type="transmembrane region" description="Helical" evidence="1">
    <location>
        <begin position="680"/>
        <end position="701"/>
    </location>
</feature>
<feature type="transmembrane region" description="Helical" evidence="1">
    <location>
        <begin position="746"/>
        <end position="769"/>
    </location>
</feature>
<evidence type="ECO:0008006" key="3">
    <source>
        <dbReference type="Google" id="ProtNLM"/>
    </source>
</evidence>
<keyword evidence="1" id="KW-0472">Membrane</keyword>
<accession>A0A094Q549</accession>
<dbReference type="SUPFAM" id="SSF53448">
    <property type="entry name" value="Nucleotide-diphospho-sugar transferases"/>
    <property type="match status" value="1"/>
</dbReference>